<evidence type="ECO:0000256" key="8">
    <source>
        <dbReference type="ARBA" id="ARBA00023128"/>
    </source>
</evidence>
<organism evidence="11">
    <name type="scientific">Ophiostoma novo-ulmi</name>
    <dbReference type="NCBI Taxonomy" id="42373"/>
    <lineage>
        <taxon>Eukaryota</taxon>
        <taxon>Fungi</taxon>
        <taxon>Dikarya</taxon>
        <taxon>Ascomycota</taxon>
        <taxon>Pezizomycotina</taxon>
        <taxon>Sordariomycetes</taxon>
        <taxon>Sordariomycetidae</taxon>
        <taxon>Ophiostomatales</taxon>
        <taxon>Ophiostomataceae</taxon>
        <taxon>Ophiostoma</taxon>
    </lineage>
</organism>
<comment type="pathway">
    <text evidence="2">Energy metabolism; oxidative phosphorylation.</text>
</comment>
<feature type="transmembrane region" description="Helical" evidence="10">
    <location>
        <begin position="61"/>
        <end position="80"/>
    </location>
</feature>
<feature type="non-terminal residue" evidence="11">
    <location>
        <position position="135"/>
    </location>
</feature>
<evidence type="ECO:0000256" key="9">
    <source>
        <dbReference type="ARBA" id="ARBA00023136"/>
    </source>
</evidence>
<keyword evidence="6" id="KW-0809">Transit peptide</keyword>
<evidence type="ECO:0000256" key="4">
    <source>
        <dbReference type="ARBA" id="ARBA00022692"/>
    </source>
</evidence>
<dbReference type="InterPro" id="IPR004202">
    <property type="entry name" value="COX7C/Cox8"/>
</dbReference>
<evidence type="ECO:0000256" key="7">
    <source>
        <dbReference type="ARBA" id="ARBA00022989"/>
    </source>
</evidence>
<evidence type="ECO:0000256" key="3">
    <source>
        <dbReference type="ARBA" id="ARBA00010514"/>
    </source>
</evidence>
<sequence length="135" mass="15400">SHQTITTLIVKMFSRAAVRTSQAVGRRAFHSTPSRMSSPYHYPEGPYSNLPFNPKHKAFGVAYWGSMVGFFLAPVGIALWQTYKPKKMIRFGSSLLSYWGYRRGGSEPRWHGEVSLVGRRLRSLRSDVHKHCIET</sequence>
<keyword evidence="8" id="KW-0496">Mitochondrion</keyword>
<dbReference type="EMBL" id="AF378557">
    <property type="protein sequence ID" value="AAK58060.1"/>
    <property type="molecule type" value="mRNA"/>
</dbReference>
<dbReference type="GO" id="GO:0006123">
    <property type="term" value="P:mitochondrial electron transport, cytochrome c to oxygen"/>
    <property type="evidence" value="ECO:0007669"/>
    <property type="project" value="InterPro"/>
</dbReference>
<dbReference type="Pfam" id="PF02935">
    <property type="entry name" value="COX7C"/>
    <property type="match status" value="1"/>
</dbReference>
<evidence type="ECO:0000256" key="1">
    <source>
        <dbReference type="ARBA" id="ARBA00004434"/>
    </source>
</evidence>
<comment type="similarity">
    <text evidence="3">Belongs to the cytochrome c oxidase VIIc family.</text>
</comment>
<dbReference type="UniPathway" id="UPA00705"/>
<keyword evidence="4 10" id="KW-0812">Transmembrane</keyword>
<evidence type="ECO:0000256" key="5">
    <source>
        <dbReference type="ARBA" id="ARBA00022792"/>
    </source>
</evidence>
<dbReference type="GO" id="GO:0005743">
    <property type="term" value="C:mitochondrial inner membrane"/>
    <property type="evidence" value="ECO:0007669"/>
    <property type="project" value="UniProtKB-SubCell"/>
</dbReference>
<keyword evidence="5" id="KW-0999">Mitochondrion inner membrane</keyword>
<accession>Q96W34</accession>
<evidence type="ECO:0000256" key="10">
    <source>
        <dbReference type="SAM" id="Phobius"/>
    </source>
</evidence>
<dbReference type="PANTHER" id="PTHR13313">
    <property type="entry name" value="CYTOCHROME C OXIDASE SUBUNIT VIIC"/>
    <property type="match status" value="1"/>
</dbReference>
<evidence type="ECO:0000256" key="2">
    <source>
        <dbReference type="ARBA" id="ARBA00004673"/>
    </source>
</evidence>
<dbReference type="PANTHER" id="PTHR13313:SF0">
    <property type="entry name" value="CYTOCHROME C OXIDASE SUBUNIT 7C, MITOCHONDRIAL"/>
    <property type="match status" value="1"/>
</dbReference>
<keyword evidence="9 10" id="KW-0472">Membrane</keyword>
<keyword evidence="7 10" id="KW-1133">Transmembrane helix</keyword>
<feature type="non-terminal residue" evidence="11">
    <location>
        <position position="1"/>
    </location>
</feature>
<evidence type="ECO:0000256" key="6">
    <source>
        <dbReference type="ARBA" id="ARBA00022946"/>
    </source>
</evidence>
<protein>
    <submittedName>
        <fullName evidence="11">Cytochrome-c oxydase chain VIIc-like protein</fullName>
    </submittedName>
</protein>
<evidence type="ECO:0000313" key="11">
    <source>
        <dbReference type="EMBL" id="AAK58060.1"/>
    </source>
</evidence>
<reference evidence="11" key="1">
    <citation type="submission" date="2001-05" db="EMBL/GenBank/DDBJ databases">
        <title>A first detailed genetic map and electrophoretic karyotypes of the Dutch elm disease pathogens.</title>
        <authorList>
            <person name="Dusabenyagasani M."/>
            <person name="Dufour J."/>
            <person name="Bernier L."/>
        </authorList>
    </citation>
    <scope>NUCLEOTIDE SEQUENCE</scope>
    <source>
        <strain evidence="11">MH75</strain>
    </source>
</reference>
<dbReference type="GO" id="GO:0045277">
    <property type="term" value="C:respiratory chain complex IV"/>
    <property type="evidence" value="ECO:0007669"/>
    <property type="project" value="InterPro"/>
</dbReference>
<comment type="subcellular location">
    <subcellularLocation>
        <location evidence="1">Mitochondrion inner membrane</location>
        <topology evidence="1">Single-pass membrane protein</topology>
    </subcellularLocation>
</comment>
<proteinExistence type="evidence at transcript level"/>
<dbReference type="InterPro" id="IPR036636">
    <property type="entry name" value="COX7C/Cox8_sf"/>
</dbReference>
<dbReference type="Gene3D" id="4.10.49.10">
    <property type="entry name" value="Cytochrome c oxidase subunit VIIc"/>
    <property type="match status" value="1"/>
</dbReference>
<name>Q96W34_OPHNO</name>
<dbReference type="AlphaFoldDB" id="Q96W34"/>